<dbReference type="HOGENOM" id="CLU_126422_1_1_9"/>
<keyword evidence="2" id="KW-1185">Reference proteome</keyword>
<dbReference type="AlphaFoldDB" id="G9QPN1"/>
<dbReference type="Proteomes" id="UP000011747">
    <property type="component" value="Unassembled WGS sequence"/>
</dbReference>
<dbReference type="NCBIfam" id="NF041002">
    <property type="entry name" value="pilin_ComGF"/>
    <property type="match status" value="1"/>
</dbReference>
<organism evidence="1 2">
    <name type="scientific">Bacillus smithii 7_3_47FAA</name>
    <dbReference type="NCBI Taxonomy" id="665952"/>
    <lineage>
        <taxon>Bacteria</taxon>
        <taxon>Bacillati</taxon>
        <taxon>Bacillota</taxon>
        <taxon>Bacilli</taxon>
        <taxon>Bacillales</taxon>
        <taxon>Bacillaceae</taxon>
        <taxon>Bacillus</taxon>
    </lineage>
</organism>
<name>G9QPN1_9BACI</name>
<dbReference type="Pfam" id="PF15980">
    <property type="entry name" value="ComGF"/>
    <property type="match status" value="1"/>
</dbReference>
<gene>
    <name evidence="1" type="ORF">HMPREF1015_00248</name>
</gene>
<sequence>MIETLLAFTVFLGVASLFPLFYQSLYEFDRTIQQGNKEEWDLFLIQLRRELQSSSQWKPDESRLTFSNAEGTVLIEKYQTVLRRRVNQTGHEVMLQNVDSARFYWKEGCLRLDVQFTDGERREARFFPLSALAVKKGGGE</sequence>
<dbReference type="InterPro" id="IPR016977">
    <property type="entry name" value="ComGF"/>
</dbReference>
<dbReference type="RefSeq" id="WP_003355327.1">
    <property type="nucleotide sequence ID" value="NZ_JH414764.1"/>
</dbReference>
<evidence type="ECO:0008006" key="3">
    <source>
        <dbReference type="Google" id="ProtNLM"/>
    </source>
</evidence>
<evidence type="ECO:0000313" key="1">
    <source>
        <dbReference type="EMBL" id="EHL73672.1"/>
    </source>
</evidence>
<evidence type="ECO:0000313" key="2">
    <source>
        <dbReference type="Proteomes" id="UP000011747"/>
    </source>
</evidence>
<reference evidence="1 2" key="1">
    <citation type="submission" date="2011-09" db="EMBL/GenBank/DDBJ databases">
        <title>The Genome Sequence of Bacillus smithii 7_3_47FAA.</title>
        <authorList>
            <consortium name="The Broad Institute Genome Sequencing Platform"/>
            <person name="Earl A."/>
            <person name="Ward D."/>
            <person name="Feldgarden M."/>
            <person name="Gevers D."/>
            <person name="Daigneault M."/>
            <person name="Strauss J."/>
            <person name="Allen-Vercoe E."/>
            <person name="Young S.K."/>
            <person name="Zeng Q."/>
            <person name="Gargeya S."/>
            <person name="Fitzgerald M."/>
            <person name="Haas B."/>
            <person name="Abouelleil A."/>
            <person name="Alvarado L."/>
            <person name="Arachchi H.M."/>
            <person name="Berlin A."/>
            <person name="Brown A."/>
            <person name="Chapman S.B."/>
            <person name="Chen Z."/>
            <person name="Dunbar C."/>
            <person name="Freedman E."/>
            <person name="Gearin G."/>
            <person name="Goldberg J."/>
            <person name="Griggs A."/>
            <person name="Gujja S."/>
            <person name="Heiman D."/>
            <person name="Howarth C."/>
            <person name="Larson L."/>
            <person name="Lui A."/>
            <person name="MacDonald P.J.P."/>
            <person name="Montmayeur A."/>
            <person name="Murphy C."/>
            <person name="Neiman D."/>
            <person name="Pearson M."/>
            <person name="Priest M."/>
            <person name="Roberts A."/>
            <person name="Saif S."/>
            <person name="Shea T."/>
            <person name="Shenoy N."/>
            <person name="Sisk P."/>
            <person name="Stolte C."/>
            <person name="Sykes S."/>
            <person name="Wortman J."/>
            <person name="Nusbaum C."/>
            <person name="Birren B."/>
        </authorList>
    </citation>
    <scope>NUCLEOTIDE SEQUENCE [LARGE SCALE GENOMIC DNA]</scope>
    <source>
        <strain evidence="1 2">7_3_47FAA</strain>
    </source>
</reference>
<comment type="caution">
    <text evidence="1">The sequence shown here is derived from an EMBL/GenBank/DDBJ whole genome shotgun (WGS) entry which is preliminary data.</text>
</comment>
<dbReference type="EMBL" id="ACWF01000156">
    <property type="protein sequence ID" value="EHL73672.1"/>
    <property type="molecule type" value="Genomic_DNA"/>
</dbReference>
<proteinExistence type="predicted"/>
<dbReference type="PATRIC" id="fig|665952.3.peg.3134"/>
<protein>
    <recommendedName>
        <fullName evidence="3">Competence protein ComGF</fullName>
    </recommendedName>
</protein>
<accession>G9QPN1</accession>